<reference evidence="3" key="1">
    <citation type="submission" date="2021-01" db="EMBL/GenBank/DDBJ databases">
        <title>Whole genome shotgun sequence of Sphaerisporangium rufum NBRC 109079.</title>
        <authorList>
            <person name="Komaki H."/>
            <person name="Tamura T."/>
        </authorList>
    </citation>
    <scope>NUCLEOTIDE SEQUENCE</scope>
    <source>
        <strain evidence="3">NBRC 109079</strain>
    </source>
</reference>
<accession>A0A919V0G8</accession>
<keyword evidence="2" id="KW-0812">Transmembrane</keyword>
<gene>
    <name evidence="3" type="ORF">Sru01_23940</name>
</gene>
<evidence type="ECO:0000313" key="3">
    <source>
        <dbReference type="EMBL" id="GII77412.1"/>
    </source>
</evidence>
<keyword evidence="2" id="KW-1133">Transmembrane helix</keyword>
<keyword evidence="4" id="KW-1185">Reference proteome</keyword>
<feature type="compositionally biased region" description="Low complexity" evidence="1">
    <location>
        <begin position="128"/>
        <end position="137"/>
    </location>
</feature>
<protein>
    <recommendedName>
        <fullName evidence="5">DUF4190 domain-containing protein</fullName>
    </recommendedName>
</protein>
<feature type="region of interest" description="Disordered" evidence="1">
    <location>
        <begin position="1"/>
        <end position="149"/>
    </location>
</feature>
<proteinExistence type="predicted"/>
<evidence type="ECO:0000313" key="4">
    <source>
        <dbReference type="Proteomes" id="UP000655287"/>
    </source>
</evidence>
<feature type="transmembrane region" description="Helical" evidence="2">
    <location>
        <begin position="158"/>
        <end position="191"/>
    </location>
</feature>
<dbReference type="RefSeq" id="WP_203984291.1">
    <property type="nucleotide sequence ID" value="NZ_BOOU01000035.1"/>
</dbReference>
<feature type="compositionally biased region" description="Basic and acidic residues" evidence="1">
    <location>
        <begin position="11"/>
        <end position="25"/>
    </location>
</feature>
<feature type="compositionally biased region" description="Pro residues" evidence="1">
    <location>
        <begin position="26"/>
        <end position="42"/>
    </location>
</feature>
<sequence>MTTPGDPNQPDPRDEWPGAEPRPEGEPPGGPRPGGRPAPGGGPPEGEPHHPPPEPHQPPEPYQPPEPHRPPPEPPAEPYRPPAGPPGEPYPPSAGPPAYGEPGGPAYGPQYGERYGERHAAGPPPYGTPYGAPPGAGRQPPEGWPTGARPGGGLGTAALVLGIVSILLLVVCGIGVLVALAGLVVGFVALAKNSNRGRAITGLVLSGLTLLLAIIGFGWFFNNFSECLNLPTQAEVQQCVERKLGIEVGNPAP</sequence>
<evidence type="ECO:0000256" key="1">
    <source>
        <dbReference type="SAM" id="MobiDB-lite"/>
    </source>
</evidence>
<dbReference type="EMBL" id="BOOU01000035">
    <property type="protein sequence ID" value="GII77412.1"/>
    <property type="molecule type" value="Genomic_DNA"/>
</dbReference>
<evidence type="ECO:0000256" key="2">
    <source>
        <dbReference type="SAM" id="Phobius"/>
    </source>
</evidence>
<organism evidence="3 4">
    <name type="scientific">Sphaerisporangium rufum</name>
    <dbReference type="NCBI Taxonomy" id="1381558"/>
    <lineage>
        <taxon>Bacteria</taxon>
        <taxon>Bacillati</taxon>
        <taxon>Actinomycetota</taxon>
        <taxon>Actinomycetes</taxon>
        <taxon>Streptosporangiales</taxon>
        <taxon>Streptosporangiaceae</taxon>
        <taxon>Sphaerisporangium</taxon>
    </lineage>
</organism>
<dbReference type="AlphaFoldDB" id="A0A919V0G8"/>
<feature type="compositionally biased region" description="Pro residues" evidence="1">
    <location>
        <begin position="54"/>
        <end position="65"/>
    </location>
</feature>
<name>A0A919V0G8_9ACTN</name>
<comment type="caution">
    <text evidence="3">The sequence shown here is derived from an EMBL/GenBank/DDBJ whole genome shotgun (WGS) entry which is preliminary data.</text>
</comment>
<keyword evidence="2" id="KW-0472">Membrane</keyword>
<evidence type="ECO:0008006" key="5">
    <source>
        <dbReference type="Google" id="ProtNLM"/>
    </source>
</evidence>
<feature type="transmembrane region" description="Helical" evidence="2">
    <location>
        <begin position="203"/>
        <end position="221"/>
    </location>
</feature>
<feature type="compositionally biased region" description="Pro residues" evidence="1">
    <location>
        <begin position="72"/>
        <end position="95"/>
    </location>
</feature>
<dbReference type="Proteomes" id="UP000655287">
    <property type="component" value="Unassembled WGS sequence"/>
</dbReference>